<dbReference type="InterPro" id="IPR003593">
    <property type="entry name" value="AAA+_ATPase"/>
</dbReference>
<evidence type="ECO:0000256" key="3">
    <source>
        <dbReference type="ARBA" id="ARBA00022448"/>
    </source>
</evidence>
<organism evidence="7 8">
    <name type="scientific">Limimaricola cinnabarinus</name>
    <dbReference type="NCBI Taxonomy" id="1125964"/>
    <lineage>
        <taxon>Bacteria</taxon>
        <taxon>Pseudomonadati</taxon>
        <taxon>Pseudomonadota</taxon>
        <taxon>Alphaproteobacteria</taxon>
        <taxon>Rhodobacterales</taxon>
        <taxon>Paracoccaceae</taxon>
        <taxon>Limimaricola</taxon>
    </lineage>
</organism>
<evidence type="ECO:0000256" key="4">
    <source>
        <dbReference type="ARBA" id="ARBA00022741"/>
    </source>
</evidence>
<dbReference type="GO" id="GO:0015833">
    <property type="term" value="P:peptide transport"/>
    <property type="evidence" value="ECO:0007669"/>
    <property type="project" value="InterPro"/>
</dbReference>
<dbReference type="InterPro" id="IPR013563">
    <property type="entry name" value="Oligopep_ABC_C"/>
</dbReference>
<comment type="similarity">
    <text evidence="2">Belongs to the ABC transporter superfamily.</text>
</comment>
<evidence type="ECO:0000256" key="5">
    <source>
        <dbReference type="ARBA" id="ARBA00022840"/>
    </source>
</evidence>
<dbReference type="EMBL" id="NQWH01000008">
    <property type="protein sequence ID" value="PHP28142.1"/>
    <property type="molecule type" value="Genomic_DNA"/>
</dbReference>
<dbReference type="OrthoDB" id="9802264at2"/>
<feature type="domain" description="ABC transporter" evidence="6">
    <location>
        <begin position="340"/>
        <end position="588"/>
    </location>
</feature>
<evidence type="ECO:0000256" key="1">
    <source>
        <dbReference type="ARBA" id="ARBA00004417"/>
    </source>
</evidence>
<dbReference type="InterPro" id="IPR003439">
    <property type="entry name" value="ABC_transporter-like_ATP-bd"/>
</dbReference>
<evidence type="ECO:0000256" key="2">
    <source>
        <dbReference type="ARBA" id="ARBA00005417"/>
    </source>
</evidence>
<comment type="caution">
    <text evidence="7">The sequence shown here is derived from an EMBL/GenBank/DDBJ whole genome shotgun (WGS) entry which is preliminary data.</text>
</comment>
<dbReference type="SMART" id="SM00382">
    <property type="entry name" value="AAA"/>
    <property type="match status" value="2"/>
</dbReference>
<keyword evidence="8" id="KW-1185">Reference proteome</keyword>
<keyword evidence="5 7" id="KW-0067">ATP-binding</keyword>
<evidence type="ECO:0000259" key="6">
    <source>
        <dbReference type="PROSITE" id="PS50893"/>
    </source>
</evidence>
<dbReference type="InterPro" id="IPR027417">
    <property type="entry name" value="P-loop_NTPase"/>
</dbReference>
<dbReference type="NCBIfam" id="TIGR01727">
    <property type="entry name" value="oligo_HPY"/>
    <property type="match status" value="1"/>
</dbReference>
<protein>
    <submittedName>
        <fullName evidence="7">ABC transporter ATP-binding protein</fullName>
    </submittedName>
</protein>
<dbReference type="PROSITE" id="PS50893">
    <property type="entry name" value="ABC_TRANSPORTER_2"/>
    <property type="match status" value="2"/>
</dbReference>
<gene>
    <name evidence="7" type="ORF">CJ301_07100</name>
</gene>
<dbReference type="Proteomes" id="UP000221860">
    <property type="component" value="Unassembled WGS sequence"/>
</dbReference>
<sequence>MPLIEARNISIRIPTEDGVVHAARNLSFTVEAGSLFGIAGESGSGKSVLIQAIMGLLPQAEIEGECLFQGQDLLAMSQEELRALRGRQIGMVFQDPLSSLHPYYSIGRQITEVIHTHEDVSNAEARRRAAEMLEKVGIVNAAARLDDFPHQFSGGMRQRVMIAMALILEPPLIFADEPTTALDVTVQAQIMELLKRMCDELGVTIVMITHDLGLLSSVADRVMILYAGHRLELGPASAVFGTPTHPYTQGLLLSSPGISGPDEPLMSIPGRPPSLLTTPRGCIFAPRCPQVQEICRTPPPVREYADGSAALCHFEPVPHDMEALSHAHRATDATEAAPLVSIRGLTKTYRIASGFARTRELQVIKGIDLDVIRGETLGLVGESGCGKSTLARIVAGLEPATGGEVDFDGSRLSDVSGREWRELRKRVQIVFQDPYGSLNPRRRVGAIIGAPLKIHGLAQGGALKDEVRRLMGLVGLNPEHYNRFPNEFSGGQRQRIGIARALALKPDLMIFDEPVSALDVSIQAQILNLIRELQEELNLTSLFISHDLTVVRHMCDRIAVMNGGRIIELEEAGMIFAAPRKDYTRTLLAASHVPPRPAAPDHRKLIATLPQQGAV</sequence>
<evidence type="ECO:0000313" key="8">
    <source>
        <dbReference type="Proteomes" id="UP000221860"/>
    </source>
</evidence>
<reference evidence="7 8" key="1">
    <citation type="submission" date="2017-08" db="EMBL/GenBank/DDBJ databases">
        <title>Draft Genome Sequence of Loktanella cinnabarina Strain XM1, Isolated from Coastal Surface Water.</title>
        <authorList>
            <person name="Ma R."/>
            <person name="Wang J."/>
            <person name="Wang Q."/>
            <person name="Ma Z."/>
            <person name="Li J."/>
            <person name="Chen L."/>
        </authorList>
    </citation>
    <scope>NUCLEOTIDE SEQUENCE [LARGE SCALE GENOMIC DNA]</scope>
    <source>
        <strain evidence="7 8">XM1</strain>
    </source>
</reference>
<dbReference type="PROSITE" id="PS00211">
    <property type="entry name" value="ABC_TRANSPORTER_1"/>
    <property type="match status" value="2"/>
</dbReference>
<proteinExistence type="inferred from homology"/>
<dbReference type="Pfam" id="PF00005">
    <property type="entry name" value="ABC_tran"/>
    <property type="match status" value="2"/>
</dbReference>
<keyword evidence="3" id="KW-0813">Transport</keyword>
<dbReference type="PANTHER" id="PTHR43776">
    <property type="entry name" value="TRANSPORT ATP-BINDING PROTEIN"/>
    <property type="match status" value="1"/>
</dbReference>
<dbReference type="InterPro" id="IPR050319">
    <property type="entry name" value="ABC_transp_ATP-bind"/>
</dbReference>
<dbReference type="NCBIfam" id="NF008453">
    <property type="entry name" value="PRK11308.1"/>
    <property type="match status" value="2"/>
</dbReference>
<dbReference type="GO" id="GO:0005524">
    <property type="term" value="F:ATP binding"/>
    <property type="evidence" value="ECO:0007669"/>
    <property type="project" value="UniProtKB-KW"/>
</dbReference>
<name>A0A2G1MHK9_9RHOB</name>
<dbReference type="PANTHER" id="PTHR43776:SF7">
    <property type="entry name" value="D,D-DIPEPTIDE TRANSPORT ATP-BINDING PROTEIN DDPF-RELATED"/>
    <property type="match status" value="1"/>
</dbReference>
<keyword evidence="4" id="KW-0547">Nucleotide-binding</keyword>
<dbReference type="SUPFAM" id="SSF52540">
    <property type="entry name" value="P-loop containing nucleoside triphosphate hydrolases"/>
    <property type="match status" value="2"/>
</dbReference>
<comment type="subcellular location">
    <subcellularLocation>
        <location evidence="1">Cell inner membrane</location>
        <topology evidence="1">Peripheral membrane protein</topology>
    </subcellularLocation>
</comment>
<dbReference type="GO" id="GO:0005886">
    <property type="term" value="C:plasma membrane"/>
    <property type="evidence" value="ECO:0007669"/>
    <property type="project" value="UniProtKB-SubCell"/>
</dbReference>
<dbReference type="Pfam" id="PF08352">
    <property type="entry name" value="oligo_HPY"/>
    <property type="match status" value="1"/>
</dbReference>
<dbReference type="NCBIfam" id="NF007739">
    <property type="entry name" value="PRK10419.1"/>
    <property type="match status" value="2"/>
</dbReference>
<accession>A0A2G1MHK9</accession>
<dbReference type="GO" id="GO:0055085">
    <property type="term" value="P:transmembrane transport"/>
    <property type="evidence" value="ECO:0007669"/>
    <property type="project" value="UniProtKB-ARBA"/>
</dbReference>
<dbReference type="InterPro" id="IPR017871">
    <property type="entry name" value="ABC_transporter-like_CS"/>
</dbReference>
<feature type="domain" description="ABC transporter" evidence="6">
    <location>
        <begin position="4"/>
        <end position="252"/>
    </location>
</feature>
<dbReference type="AlphaFoldDB" id="A0A2G1MHK9"/>
<dbReference type="FunFam" id="3.40.50.300:FF:000016">
    <property type="entry name" value="Oligopeptide ABC transporter ATP-binding component"/>
    <property type="match status" value="1"/>
</dbReference>
<evidence type="ECO:0000313" key="7">
    <source>
        <dbReference type="EMBL" id="PHP28142.1"/>
    </source>
</evidence>
<dbReference type="CDD" id="cd03257">
    <property type="entry name" value="ABC_NikE_OppD_transporters"/>
    <property type="match status" value="2"/>
</dbReference>
<dbReference type="GO" id="GO:0016887">
    <property type="term" value="F:ATP hydrolysis activity"/>
    <property type="evidence" value="ECO:0007669"/>
    <property type="project" value="InterPro"/>
</dbReference>
<dbReference type="Gene3D" id="3.40.50.300">
    <property type="entry name" value="P-loop containing nucleotide triphosphate hydrolases"/>
    <property type="match status" value="2"/>
</dbReference>